<dbReference type="InterPro" id="IPR010492">
    <property type="entry name" value="GINS_Psf3"/>
</dbReference>
<organism evidence="2 3">
    <name type="scientific">Trichomonas vaginalis (strain ATCC PRA-98 / G3)</name>
    <dbReference type="NCBI Taxonomy" id="412133"/>
    <lineage>
        <taxon>Eukaryota</taxon>
        <taxon>Metamonada</taxon>
        <taxon>Parabasalia</taxon>
        <taxon>Trichomonadida</taxon>
        <taxon>Trichomonadidae</taxon>
        <taxon>Trichomonas</taxon>
    </lineage>
</organism>
<dbReference type="InterPro" id="IPR055221">
    <property type="entry name" value="PSF3_N"/>
</dbReference>
<dbReference type="KEGG" id="tva:4763067"/>
<protein>
    <recommendedName>
        <fullName evidence="1">DNA replication complex GINS protein PSF3 N-terminal domain-containing protein</fullName>
    </recommendedName>
</protein>
<dbReference type="EMBL" id="DS113454">
    <property type="protein sequence ID" value="EAY05208.1"/>
    <property type="molecule type" value="Genomic_DNA"/>
</dbReference>
<reference evidence="2" key="1">
    <citation type="submission" date="2006-10" db="EMBL/GenBank/DDBJ databases">
        <authorList>
            <person name="Amadeo P."/>
            <person name="Zhao Q."/>
            <person name="Wortman J."/>
            <person name="Fraser-Liggett C."/>
            <person name="Carlton J."/>
        </authorList>
    </citation>
    <scope>NUCLEOTIDE SEQUENCE</scope>
    <source>
        <strain evidence="2">G3</strain>
    </source>
</reference>
<proteinExistence type="predicted"/>
<dbReference type="Proteomes" id="UP000001542">
    <property type="component" value="Unassembled WGS sequence"/>
</dbReference>
<evidence type="ECO:0000259" key="1">
    <source>
        <dbReference type="Pfam" id="PF22466"/>
    </source>
</evidence>
<dbReference type="CDD" id="cd21693">
    <property type="entry name" value="GINS_B_Psf3"/>
    <property type="match status" value="1"/>
</dbReference>
<dbReference type="InterPro" id="IPR038437">
    <property type="entry name" value="GINS_Psf3_sf"/>
</dbReference>
<sequence>MEDVRQFLLEEELVPVVFKTNLEGCGFLVSKEQATADIPEGYKSGLPFWLAKELARIDIVEVEEPRWLAELGPGANITAQRSYLFGGEIAKSRRDNNAIVRLMHLLQSRSLDITDTALKPRNYRPGQVESVYLSEEQEMIQKTQRNTSDFLYWKKKKDD</sequence>
<keyword evidence="3" id="KW-1185">Reference proteome</keyword>
<dbReference type="PANTHER" id="PTHR22768">
    <property type="entry name" value="DNA REPLICATION COMPLEX GINS PROTEIN PSF3"/>
    <property type="match status" value="1"/>
</dbReference>
<dbReference type="STRING" id="5722.A2EQ33"/>
<feature type="domain" description="DNA replication complex GINS protein PSF3 N-terminal" evidence="1">
    <location>
        <begin position="3"/>
        <end position="55"/>
    </location>
</feature>
<dbReference type="VEuPathDB" id="TrichDB:TVAG_473870"/>
<dbReference type="SUPFAM" id="SSF160059">
    <property type="entry name" value="PriA/YqbF domain"/>
    <property type="match status" value="1"/>
</dbReference>
<dbReference type="OrthoDB" id="10251744at2759"/>
<dbReference type="Gene3D" id="1.20.58.2050">
    <property type="match status" value="1"/>
</dbReference>
<dbReference type="PANTHER" id="PTHR22768:SF0">
    <property type="entry name" value="DNA REPLICATION COMPLEX GINS PROTEIN PSF3"/>
    <property type="match status" value="1"/>
</dbReference>
<dbReference type="RefSeq" id="XP_001317431.1">
    <property type="nucleotide sequence ID" value="XM_001317396.1"/>
</dbReference>
<accession>A2EQ33</accession>
<name>A2EQ33_TRIV3</name>
<evidence type="ECO:0000313" key="3">
    <source>
        <dbReference type="Proteomes" id="UP000001542"/>
    </source>
</evidence>
<dbReference type="InParanoid" id="A2EQ33"/>
<gene>
    <name evidence="2" type="ORF">TVAG_473870</name>
</gene>
<dbReference type="Pfam" id="PF22466">
    <property type="entry name" value="PSF3_N"/>
    <property type="match status" value="1"/>
</dbReference>
<dbReference type="GO" id="GO:0000811">
    <property type="term" value="C:GINS complex"/>
    <property type="evidence" value="ECO:0000318"/>
    <property type="project" value="GO_Central"/>
</dbReference>
<evidence type="ECO:0000313" key="2">
    <source>
        <dbReference type="EMBL" id="EAY05208.1"/>
    </source>
</evidence>
<dbReference type="AlphaFoldDB" id="A2EQ33"/>
<reference evidence="2" key="2">
    <citation type="journal article" date="2007" name="Science">
        <title>Draft genome sequence of the sexually transmitted pathogen Trichomonas vaginalis.</title>
        <authorList>
            <person name="Carlton J.M."/>
            <person name="Hirt R.P."/>
            <person name="Silva J.C."/>
            <person name="Delcher A.L."/>
            <person name="Schatz M."/>
            <person name="Zhao Q."/>
            <person name="Wortman J.R."/>
            <person name="Bidwell S.L."/>
            <person name="Alsmark U.C.M."/>
            <person name="Besteiro S."/>
            <person name="Sicheritz-Ponten T."/>
            <person name="Noel C.J."/>
            <person name="Dacks J.B."/>
            <person name="Foster P.G."/>
            <person name="Simillion C."/>
            <person name="Van de Peer Y."/>
            <person name="Miranda-Saavedra D."/>
            <person name="Barton G.J."/>
            <person name="Westrop G.D."/>
            <person name="Mueller S."/>
            <person name="Dessi D."/>
            <person name="Fiori P.L."/>
            <person name="Ren Q."/>
            <person name="Paulsen I."/>
            <person name="Zhang H."/>
            <person name="Bastida-Corcuera F.D."/>
            <person name="Simoes-Barbosa A."/>
            <person name="Brown M.T."/>
            <person name="Hayes R.D."/>
            <person name="Mukherjee M."/>
            <person name="Okumura C.Y."/>
            <person name="Schneider R."/>
            <person name="Smith A.J."/>
            <person name="Vanacova S."/>
            <person name="Villalvazo M."/>
            <person name="Haas B.J."/>
            <person name="Pertea M."/>
            <person name="Feldblyum T.V."/>
            <person name="Utterback T.R."/>
            <person name="Shu C.L."/>
            <person name="Osoegawa K."/>
            <person name="de Jong P.J."/>
            <person name="Hrdy I."/>
            <person name="Horvathova L."/>
            <person name="Zubacova Z."/>
            <person name="Dolezal P."/>
            <person name="Malik S.B."/>
            <person name="Logsdon J.M. Jr."/>
            <person name="Henze K."/>
            <person name="Gupta A."/>
            <person name="Wang C.C."/>
            <person name="Dunne R.L."/>
            <person name="Upcroft J.A."/>
            <person name="Upcroft P."/>
            <person name="White O."/>
            <person name="Salzberg S.L."/>
            <person name="Tang P."/>
            <person name="Chiu C.-H."/>
            <person name="Lee Y.-S."/>
            <person name="Embley T.M."/>
            <person name="Coombs G.H."/>
            <person name="Mottram J.C."/>
            <person name="Tachezy J."/>
            <person name="Fraser-Liggett C.M."/>
            <person name="Johnson P.J."/>
        </authorList>
    </citation>
    <scope>NUCLEOTIDE SEQUENCE [LARGE SCALE GENOMIC DNA]</scope>
    <source>
        <strain evidence="2">G3</strain>
    </source>
</reference>
<dbReference type="VEuPathDB" id="TrichDB:TVAGG3_0072720"/>
<dbReference type="SMR" id="A2EQ33"/>